<evidence type="ECO:0000259" key="2">
    <source>
        <dbReference type="Pfam" id="PF11412"/>
    </source>
</evidence>
<feature type="chain" id="PRO_5012643142" description="Thiol:disulfide interchange protein DsbD N-terminal domain-containing protein" evidence="1">
    <location>
        <begin position="25"/>
        <end position="270"/>
    </location>
</feature>
<protein>
    <recommendedName>
        <fullName evidence="2">Thiol:disulfide interchange protein DsbD N-terminal domain-containing protein</fullName>
    </recommendedName>
</protein>
<evidence type="ECO:0000313" key="4">
    <source>
        <dbReference type="Proteomes" id="UP000193778"/>
    </source>
</evidence>
<dbReference type="RefSeq" id="WP_085822968.1">
    <property type="nucleotide sequence ID" value="NZ_FWFP01000006.1"/>
</dbReference>
<feature type="signal peptide" evidence="1">
    <location>
        <begin position="1"/>
        <end position="24"/>
    </location>
</feature>
<gene>
    <name evidence="3" type="ORF">RUM8411_02451</name>
</gene>
<dbReference type="InterPro" id="IPR028250">
    <property type="entry name" value="DsbDN"/>
</dbReference>
<dbReference type="EMBL" id="FWFP01000006">
    <property type="protein sequence ID" value="SLN51227.1"/>
    <property type="molecule type" value="Genomic_DNA"/>
</dbReference>
<evidence type="ECO:0000313" key="3">
    <source>
        <dbReference type="EMBL" id="SLN51227.1"/>
    </source>
</evidence>
<organism evidence="3 4">
    <name type="scientific">Ruegeria meonggei</name>
    <dbReference type="NCBI Taxonomy" id="1446476"/>
    <lineage>
        <taxon>Bacteria</taxon>
        <taxon>Pseudomonadati</taxon>
        <taxon>Pseudomonadota</taxon>
        <taxon>Alphaproteobacteria</taxon>
        <taxon>Rhodobacterales</taxon>
        <taxon>Roseobacteraceae</taxon>
        <taxon>Ruegeria</taxon>
    </lineage>
</organism>
<dbReference type="Proteomes" id="UP000193778">
    <property type="component" value="Unassembled WGS sequence"/>
</dbReference>
<name>A0A1X6ZHS2_9RHOB</name>
<dbReference type="OrthoDB" id="9811036at2"/>
<dbReference type="AlphaFoldDB" id="A0A1X6ZHS2"/>
<sequence>MKHYVSSVLVALTASLPLAAPASAQGVDGVVQLDILDGGRTANGTYLGALRLTLKDGWKTYWRAPGDTGIPPEFDWKGSDNVGDVAITWPAPSVFVQNGLQSIGYTDQLVLPVEITPRNPAKPVRLRGDMDLGVCKDVCIPERLKFDHTLDAEAGRNPAIAAALAQRPFSAKEARVSSASCHLTPTSDGMQIEARVTMPSAGGNEIAIIEPGNPALWASQPETRRQGGALVATAEVINATGGPFALDRSEIRITVLGANHAVDIRGCSAG</sequence>
<evidence type="ECO:0000256" key="1">
    <source>
        <dbReference type="SAM" id="SignalP"/>
    </source>
</evidence>
<proteinExistence type="predicted"/>
<keyword evidence="4" id="KW-1185">Reference proteome</keyword>
<dbReference type="Pfam" id="PF11412">
    <property type="entry name" value="DsbD_N"/>
    <property type="match status" value="1"/>
</dbReference>
<accession>A0A1X6ZHS2</accession>
<reference evidence="4" key="1">
    <citation type="submission" date="2017-03" db="EMBL/GenBank/DDBJ databases">
        <authorList>
            <person name="Rodrigo-Torres L."/>
            <person name="Arahal R.D."/>
            <person name="Lucena T."/>
        </authorList>
    </citation>
    <scope>NUCLEOTIDE SEQUENCE [LARGE SCALE GENOMIC DNA]</scope>
    <source>
        <strain evidence="4">CECT 8411</strain>
    </source>
</reference>
<feature type="domain" description="Thiol:disulfide interchange protein DsbD N-terminal" evidence="2">
    <location>
        <begin position="48"/>
        <end position="147"/>
    </location>
</feature>
<keyword evidence="1" id="KW-0732">Signal</keyword>